<reference evidence="2" key="1">
    <citation type="submission" date="2023-03" db="EMBL/GenBank/DDBJ databases">
        <authorList>
            <person name="Julca I."/>
        </authorList>
    </citation>
    <scope>NUCLEOTIDE SEQUENCE</scope>
</reference>
<evidence type="ECO:0000313" key="2">
    <source>
        <dbReference type="EMBL" id="CAI9114899.1"/>
    </source>
</evidence>
<feature type="region of interest" description="Disordered" evidence="1">
    <location>
        <begin position="1"/>
        <end position="39"/>
    </location>
</feature>
<feature type="compositionally biased region" description="Polar residues" evidence="1">
    <location>
        <begin position="59"/>
        <end position="76"/>
    </location>
</feature>
<protein>
    <submittedName>
        <fullName evidence="2">OLC1v1015716C1</fullName>
    </submittedName>
</protein>
<name>A0AAV1E6W4_OLDCO</name>
<dbReference type="AlphaFoldDB" id="A0AAV1E6W4"/>
<evidence type="ECO:0000256" key="1">
    <source>
        <dbReference type="SAM" id="MobiDB-lite"/>
    </source>
</evidence>
<dbReference type="EMBL" id="OX459125">
    <property type="protein sequence ID" value="CAI9114899.1"/>
    <property type="molecule type" value="Genomic_DNA"/>
</dbReference>
<evidence type="ECO:0000313" key="3">
    <source>
        <dbReference type="Proteomes" id="UP001161247"/>
    </source>
</evidence>
<feature type="compositionally biased region" description="Basic and acidic residues" evidence="1">
    <location>
        <begin position="271"/>
        <end position="284"/>
    </location>
</feature>
<feature type="compositionally biased region" description="Polar residues" evidence="1">
    <location>
        <begin position="144"/>
        <end position="164"/>
    </location>
</feature>
<proteinExistence type="predicted"/>
<dbReference type="Proteomes" id="UP001161247">
    <property type="component" value="Chromosome 8"/>
</dbReference>
<keyword evidence="3" id="KW-1185">Reference proteome</keyword>
<gene>
    <name evidence="2" type="ORF">OLC1_LOCUS21522</name>
</gene>
<accession>A0AAV1E6W4</accession>
<organism evidence="2 3">
    <name type="scientific">Oldenlandia corymbosa var. corymbosa</name>
    <dbReference type="NCBI Taxonomy" id="529605"/>
    <lineage>
        <taxon>Eukaryota</taxon>
        <taxon>Viridiplantae</taxon>
        <taxon>Streptophyta</taxon>
        <taxon>Embryophyta</taxon>
        <taxon>Tracheophyta</taxon>
        <taxon>Spermatophyta</taxon>
        <taxon>Magnoliopsida</taxon>
        <taxon>eudicotyledons</taxon>
        <taxon>Gunneridae</taxon>
        <taxon>Pentapetalae</taxon>
        <taxon>asterids</taxon>
        <taxon>lamiids</taxon>
        <taxon>Gentianales</taxon>
        <taxon>Rubiaceae</taxon>
        <taxon>Rubioideae</taxon>
        <taxon>Spermacoceae</taxon>
        <taxon>Hedyotis-Oldenlandia complex</taxon>
        <taxon>Oldenlandia</taxon>
    </lineage>
</organism>
<feature type="region of interest" description="Disordered" evidence="1">
    <location>
        <begin position="59"/>
        <end position="80"/>
    </location>
</feature>
<sequence length="313" mass="34147">MPIWPSKQPANPPSTTFSKPPLQNKVAESNQSPSEDAPLFLLSATNDANVAASFAIAATPSNATNPDFTTDQTQPAATLPNHRKDRTLGLTVTDKIGIPVDIHDSPPLPMISEQLEVEETPDEVVVEQGISVHPTMKENPMIPDQQNSSNQYASQEDTNDMENQSSDSIVATSGLNDASNGSDDDDFDMEYAMEQESFYSKVSAPIYHNHSKKAKAKKKVSHGSMPLLVVLAPNVSAKGQDVSDRPLEGGFVSRFNVLHDLKEDNDEDEKDMGRFNTEDNMDGDRAKGMVALEVESDSDVDEIRITMSIAERT</sequence>
<feature type="region of interest" description="Disordered" evidence="1">
    <location>
        <begin position="265"/>
        <end position="284"/>
    </location>
</feature>
<feature type="region of interest" description="Disordered" evidence="1">
    <location>
        <begin position="135"/>
        <end position="164"/>
    </location>
</feature>